<dbReference type="InterPro" id="IPR000688">
    <property type="entry name" value="HypA/HybF"/>
</dbReference>
<keyword evidence="1" id="KW-0533">Nickel</keyword>
<protein>
    <recommendedName>
        <fullName evidence="6">Hydrogenase maturation nickel metallochaperone HypA</fullName>
    </recommendedName>
</protein>
<evidence type="ECO:0000256" key="1">
    <source>
        <dbReference type="ARBA" id="ARBA00022596"/>
    </source>
</evidence>
<dbReference type="GO" id="GO:0008270">
    <property type="term" value="F:zinc ion binding"/>
    <property type="evidence" value="ECO:0007669"/>
    <property type="project" value="TreeGrafter"/>
</dbReference>
<evidence type="ECO:0000256" key="2">
    <source>
        <dbReference type="ARBA" id="ARBA00022723"/>
    </source>
</evidence>
<dbReference type="Pfam" id="PF01155">
    <property type="entry name" value="HypA"/>
    <property type="match status" value="1"/>
</dbReference>
<dbReference type="Proteomes" id="UP000182278">
    <property type="component" value="Unassembled WGS sequence"/>
</dbReference>
<accession>A0A1J4SEP6</accession>
<dbReference type="PANTHER" id="PTHR34535">
    <property type="entry name" value="HYDROGENASE MATURATION FACTOR HYPA"/>
    <property type="match status" value="1"/>
</dbReference>
<dbReference type="AlphaFoldDB" id="A0A1J4SEP6"/>
<proteinExistence type="predicted"/>
<name>A0A1J4SEP6_9BACT</name>
<dbReference type="GO" id="GO:0051604">
    <property type="term" value="P:protein maturation"/>
    <property type="evidence" value="ECO:0007669"/>
    <property type="project" value="InterPro"/>
</dbReference>
<dbReference type="EMBL" id="MNUO01000062">
    <property type="protein sequence ID" value="OIN97154.1"/>
    <property type="molecule type" value="Genomic_DNA"/>
</dbReference>
<dbReference type="STRING" id="1817893.AUJ66_04235"/>
<organism evidence="4 5">
    <name type="scientific">Candidatus Desantisbacteria bacterium CG1_02_38_46</name>
    <dbReference type="NCBI Taxonomy" id="1817893"/>
    <lineage>
        <taxon>Bacteria</taxon>
        <taxon>Candidatus Desantisiibacteriota</taxon>
    </lineage>
</organism>
<evidence type="ECO:0000256" key="3">
    <source>
        <dbReference type="ARBA" id="ARBA00022833"/>
    </source>
</evidence>
<evidence type="ECO:0000313" key="5">
    <source>
        <dbReference type="Proteomes" id="UP000182278"/>
    </source>
</evidence>
<evidence type="ECO:0000313" key="4">
    <source>
        <dbReference type="EMBL" id="OIN97154.1"/>
    </source>
</evidence>
<dbReference type="PANTHER" id="PTHR34535:SF3">
    <property type="entry name" value="HYDROGENASE MATURATION FACTOR HYPA"/>
    <property type="match status" value="1"/>
</dbReference>
<evidence type="ECO:0008006" key="6">
    <source>
        <dbReference type="Google" id="ProtNLM"/>
    </source>
</evidence>
<gene>
    <name evidence="4" type="ORF">AUJ66_04235</name>
</gene>
<dbReference type="Gene3D" id="3.30.2320.50">
    <property type="match status" value="1"/>
</dbReference>
<reference evidence="4 5" key="1">
    <citation type="journal article" date="2016" name="Environ. Microbiol.">
        <title>Genomic resolution of a cold subsurface aquifer community provides metabolic insights for novel microbes adapted to high CO concentrations.</title>
        <authorList>
            <person name="Probst A.J."/>
            <person name="Castelle C.J."/>
            <person name="Singh A."/>
            <person name="Brown C.T."/>
            <person name="Anantharaman K."/>
            <person name="Sharon I."/>
            <person name="Hug L.A."/>
            <person name="Burstein D."/>
            <person name="Emerson J.B."/>
            <person name="Thomas B.C."/>
            <person name="Banfield J.F."/>
        </authorList>
    </citation>
    <scope>NUCLEOTIDE SEQUENCE [LARGE SCALE GENOMIC DNA]</scope>
    <source>
        <strain evidence="4">CG1_02_38_46</strain>
    </source>
</reference>
<keyword evidence="2" id="KW-0479">Metal-binding</keyword>
<keyword evidence="3" id="KW-0862">Zinc</keyword>
<comment type="caution">
    <text evidence="4">The sequence shown here is derived from an EMBL/GenBank/DDBJ whole genome shotgun (WGS) entry which is preliminary data.</text>
</comment>
<dbReference type="GO" id="GO:0016151">
    <property type="term" value="F:nickel cation binding"/>
    <property type="evidence" value="ECO:0007669"/>
    <property type="project" value="InterPro"/>
</dbReference>
<sequence length="80" mass="8783">MHESGIVKGILKKVIAEAQSNQAKKVLKIKLKAGSFEMLTSEHLQYHFSLLSKGSIAEDALIELEEFPGSGITIETLEVE</sequence>